<evidence type="ECO:0000256" key="2">
    <source>
        <dbReference type="ARBA" id="ARBA00023125"/>
    </source>
</evidence>
<dbReference type="CDD" id="cd06170">
    <property type="entry name" value="LuxR_C_like"/>
    <property type="match status" value="1"/>
</dbReference>
<dbReference type="PROSITE" id="PS50043">
    <property type="entry name" value="HTH_LUXR_2"/>
    <property type="match status" value="1"/>
</dbReference>
<dbReference type="PRINTS" id="PR00038">
    <property type="entry name" value="HTHLUXR"/>
</dbReference>
<sequence length="218" mass="23715">MDQSPAIGSAKWRTGGDDSFLVNTSIDNEVVRFGLERMLQSIPRVHDPGNDADIDRTITIRLVSELAGAAGPRPARRSLVVLDSTRPEDLATAARSGAVGFLDLAELTRDTLQEALVQIDRGKTPTSDVMVRHLLDTGRPARPAREREPPPLTPRELDVLALLADGMSNKLIARNLFISAHGVKRLVSSILAKLNCPNRTLAAARAIEEKIVKRPNLP</sequence>
<protein>
    <submittedName>
        <fullName evidence="5">LuxR C-terminal-related transcriptional regulator</fullName>
    </submittedName>
</protein>
<comment type="caution">
    <text evidence="5">The sequence shown here is derived from an EMBL/GenBank/DDBJ whole genome shotgun (WGS) entry which is preliminary data.</text>
</comment>
<evidence type="ECO:0000313" key="6">
    <source>
        <dbReference type="Proteomes" id="UP001597483"/>
    </source>
</evidence>
<evidence type="ECO:0000256" key="3">
    <source>
        <dbReference type="ARBA" id="ARBA00023163"/>
    </source>
</evidence>
<dbReference type="EMBL" id="JBHUKS010000006">
    <property type="protein sequence ID" value="MFD2467919.1"/>
    <property type="molecule type" value="Genomic_DNA"/>
</dbReference>
<keyword evidence="3" id="KW-0804">Transcription</keyword>
<organism evidence="5 6">
    <name type="scientific">Amycolatopsis silviterrae</name>
    <dbReference type="NCBI Taxonomy" id="1656914"/>
    <lineage>
        <taxon>Bacteria</taxon>
        <taxon>Bacillati</taxon>
        <taxon>Actinomycetota</taxon>
        <taxon>Actinomycetes</taxon>
        <taxon>Pseudonocardiales</taxon>
        <taxon>Pseudonocardiaceae</taxon>
        <taxon>Amycolatopsis</taxon>
    </lineage>
</organism>
<evidence type="ECO:0000259" key="4">
    <source>
        <dbReference type="PROSITE" id="PS50043"/>
    </source>
</evidence>
<name>A0ABW5H502_9PSEU</name>
<keyword evidence="6" id="KW-1185">Reference proteome</keyword>
<proteinExistence type="predicted"/>
<dbReference type="Gene3D" id="3.40.50.2300">
    <property type="match status" value="1"/>
</dbReference>
<accession>A0ABW5H502</accession>
<dbReference type="PANTHER" id="PTHR44688">
    <property type="entry name" value="DNA-BINDING TRANSCRIPTIONAL ACTIVATOR DEVR_DOSR"/>
    <property type="match status" value="1"/>
</dbReference>
<gene>
    <name evidence="5" type="ORF">ACFSVL_10965</name>
</gene>
<keyword evidence="1" id="KW-0805">Transcription regulation</keyword>
<evidence type="ECO:0000313" key="5">
    <source>
        <dbReference type="EMBL" id="MFD2467919.1"/>
    </source>
</evidence>
<dbReference type="InterPro" id="IPR000792">
    <property type="entry name" value="Tscrpt_reg_LuxR_C"/>
</dbReference>
<dbReference type="PANTHER" id="PTHR44688:SF16">
    <property type="entry name" value="DNA-BINDING TRANSCRIPTIONAL ACTIVATOR DEVR_DOSR"/>
    <property type="match status" value="1"/>
</dbReference>
<dbReference type="InterPro" id="IPR016032">
    <property type="entry name" value="Sig_transdc_resp-reg_C-effctor"/>
</dbReference>
<keyword evidence="2" id="KW-0238">DNA-binding</keyword>
<dbReference type="Proteomes" id="UP001597483">
    <property type="component" value="Unassembled WGS sequence"/>
</dbReference>
<dbReference type="SUPFAM" id="SSF46894">
    <property type="entry name" value="C-terminal effector domain of the bipartite response regulators"/>
    <property type="match status" value="1"/>
</dbReference>
<feature type="domain" description="HTH luxR-type" evidence="4">
    <location>
        <begin position="145"/>
        <end position="210"/>
    </location>
</feature>
<dbReference type="SMART" id="SM00421">
    <property type="entry name" value="HTH_LUXR"/>
    <property type="match status" value="1"/>
</dbReference>
<reference evidence="6" key="1">
    <citation type="journal article" date="2019" name="Int. J. Syst. Evol. Microbiol.">
        <title>The Global Catalogue of Microorganisms (GCM) 10K type strain sequencing project: providing services to taxonomists for standard genome sequencing and annotation.</title>
        <authorList>
            <consortium name="The Broad Institute Genomics Platform"/>
            <consortium name="The Broad Institute Genome Sequencing Center for Infectious Disease"/>
            <person name="Wu L."/>
            <person name="Ma J."/>
        </authorList>
    </citation>
    <scope>NUCLEOTIDE SEQUENCE [LARGE SCALE GENOMIC DNA]</scope>
    <source>
        <strain evidence="6">CGMCC 4.7641</strain>
    </source>
</reference>
<evidence type="ECO:0000256" key="1">
    <source>
        <dbReference type="ARBA" id="ARBA00023015"/>
    </source>
</evidence>
<dbReference type="RefSeq" id="WP_378303077.1">
    <property type="nucleotide sequence ID" value="NZ_JBHUKS010000006.1"/>
</dbReference>
<dbReference type="Pfam" id="PF00196">
    <property type="entry name" value="GerE"/>
    <property type="match status" value="1"/>
</dbReference>